<dbReference type="AlphaFoldDB" id="A0A1T4QWM2"/>
<dbReference type="Gene3D" id="3.40.50.300">
    <property type="entry name" value="P-loop containing nucleotide triphosphate hydrolases"/>
    <property type="match status" value="1"/>
</dbReference>
<keyword evidence="4" id="KW-1185">Reference proteome</keyword>
<dbReference type="PANTHER" id="PTHR33295">
    <property type="entry name" value="ATPASE"/>
    <property type="match status" value="1"/>
</dbReference>
<dbReference type="RefSeq" id="WP_078931865.1">
    <property type="nucleotide sequence ID" value="NZ_FUXC01000019.1"/>
</dbReference>
<dbReference type="STRING" id="225004.SAMN02745152_02138"/>
<name>A0A1T4QWM2_9SPIR</name>
<dbReference type="OrthoDB" id="9801684at2"/>
<gene>
    <name evidence="3" type="ORF">SAMN02745152_02138</name>
</gene>
<dbReference type="InterPro" id="IPR041682">
    <property type="entry name" value="AAA_14"/>
</dbReference>
<proteinExistence type="predicted"/>
<dbReference type="PANTHER" id="PTHR33295:SF8">
    <property type="entry name" value="AAA+ ATPASE DOMAIN-CONTAINING PROTEIN"/>
    <property type="match status" value="1"/>
</dbReference>
<evidence type="ECO:0000259" key="1">
    <source>
        <dbReference type="Pfam" id="PF13173"/>
    </source>
</evidence>
<dbReference type="EMBL" id="FUXC01000019">
    <property type="protein sequence ID" value="SKA07957.1"/>
    <property type="molecule type" value="Genomic_DNA"/>
</dbReference>
<evidence type="ECO:0000259" key="2">
    <source>
        <dbReference type="Pfam" id="PF13635"/>
    </source>
</evidence>
<feature type="domain" description="AAA" evidence="1">
    <location>
        <begin position="35"/>
        <end position="162"/>
    </location>
</feature>
<dbReference type="Proteomes" id="UP000190395">
    <property type="component" value="Unassembled WGS sequence"/>
</dbReference>
<dbReference type="InterPro" id="IPR025420">
    <property type="entry name" value="DUF4143"/>
</dbReference>
<evidence type="ECO:0000313" key="3">
    <source>
        <dbReference type="EMBL" id="SKA07957.1"/>
    </source>
</evidence>
<dbReference type="SUPFAM" id="SSF52540">
    <property type="entry name" value="P-loop containing nucleoside triphosphate hydrolases"/>
    <property type="match status" value="1"/>
</dbReference>
<evidence type="ECO:0000313" key="4">
    <source>
        <dbReference type="Proteomes" id="UP000190395"/>
    </source>
</evidence>
<accession>A0A1T4QWM2</accession>
<dbReference type="Pfam" id="PF13173">
    <property type="entry name" value="AAA_14"/>
    <property type="match status" value="1"/>
</dbReference>
<protein>
    <recommendedName>
        <fullName evidence="5">AAA+ ATPase domain-containing protein</fullName>
    </recommendedName>
</protein>
<reference evidence="3 4" key="1">
    <citation type="submission" date="2017-02" db="EMBL/GenBank/DDBJ databases">
        <authorList>
            <person name="Peterson S.W."/>
        </authorList>
    </citation>
    <scope>NUCLEOTIDE SEQUENCE [LARGE SCALE GENOMIC DNA]</scope>
    <source>
        <strain evidence="3 4">ATCC BAA-909</strain>
    </source>
</reference>
<evidence type="ECO:0008006" key="5">
    <source>
        <dbReference type="Google" id="ProtNLM"/>
    </source>
</evidence>
<dbReference type="InterPro" id="IPR027417">
    <property type="entry name" value="P-loop_NTPase"/>
</dbReference>
<sequence length="419" mass="49086">MNHDILKEVIFDQHEIIKKTKIVPRDYDFDLNANYVLIGLRRAGKSTLLYKIVKDLVEKGIEWNQIIYINFEDERLAEFSLNDFNDLLSVQAELTDKTGYFFLDEIQNIEGWEKFARRMADSKEHTFITGSNAKMLSQEIENRLGGRYFTKYITPYNFTEFLTAKQIDFSDKSIFGTKESGKIKREFSEYFYFGGFPETLNYQNKREYVSSIYQKVLLGDIAARNSIRNPNGLQILIKKIAESVKDEISYSKLHNILKTIGVKISKDIVIDYIGYAKQSFLIFTIKNYFSKFVEKETTPKYYFNDNGLLNLFFNKEEPRLLENLVAINLWNNYKSNVYYLKSQNLDVDFFIEETGTAIQVAYSITNISDDRETKSLVEAAKTLKEAKEFVILTYEEEKELNIDGVKIQVIPVWKWLLKI</sequence>
<dbReference type="Pfam" id="PF13635">
    <property type="entry name" value="DUF4143"/>
    <property type="match status" value="1"/>
</dbReference>
<feature type="domain" description="DUF4143" evidence="2">
    <location>
        <begin position="220"/>
        <end position="361"/>
    </location>
</feature>
<dbReference type="GeneID" id="303368348"/>
<organism evidence="3 4">
    <name type="scientific">Treponema berlinense</name>
    <dbReference type="NCBI Taxonomy" id="225004"/>
    <lineage>
        <taxon>Bacteria</taxon>
        <taxon>Pseudomonadati</taxon>
        <taxon>Spirochaetota</taxon>
        <taxon>Spirochaetia</taxon>
        <taxon>Spirochaetales</taxon>
        <taxon>Treponemataceae</taxon>
        <taxon>Treponema</taxon>
    </lineage>
</organism>